<name>A0A223EK43_9BACI</name>
<dbReference type="Proteomes" id="UP000214618">
    <property type="component" value="Chromosome"/>
</dbReference>
<evidence type="ECO:0000313" key="1">
    <source>
        <dbReference type="EMBL" id="ASS95590.1"/>
    </source>
</evidence>
<gene>
    <name evidence="1" type="ORF">BS1321_17765</name>
</gene>
<dbReference type="EMBL" id="CP017704">
    <property type="protein sequence ID" value="ASS95590.1"/>
    <property type="molecule type" value="Genomic_DNA"/>
</dbReference>
<sequence length="67" mass="7190">MMGMVSILSEDSISDVENSPVNLDTAHANKKRAHIICALLLFIIGIVDQKDSNSFICSEPGLICLAS</sequence>
<reference evidence="1 2" key="1">
    <citation type="submission" date="2016-10" db="EMBL/GenBank/DDBJ databases">
        <title>The whole genome sequencing and assembly of Bacillus simplex DSM 1321 strain.</title>
        <authorList>
            <person name="Park M.-K."/>
            <person name="Lee Y.-J."/>
            <person name="Yi H."/>
            <person name="Bahn Y.-S."/>
            <person name="Kim J.F."/>
            <person name="Lee D.-W."/>
        </authorList>
    </citation>
    <scope>NUCLEOTIDE SEQUENCE [LARGE SCALE GENOMIC DNA]</scope>
    <source>
        <strain evidence="1 2">DSM 1321</strain>
    </source>
</reference>
<proteinExistence type="predicted"/>
<evidence type="ECO:0000313" key="2">
    <source>
        <dbReference type="Proteomes" id="UP000214618"/>
    </source>
</evidence>
<dbReference type="AlphaFoldDB" id="A0A223EK43"/>
<accession>A0A223EK43</accession>
<protein>
    <submittedName>
        <fullName evidence="1">Uncharacterized protein</fullName>
    </submittedName>
</protein>
<organism evidence="1 2">
    <name type="scientific">Peribacillus simplex NBRC 15720 = DSM 1321</name>
    <dbReference type="NCBI Taxonomy" id="1349754"/>
    <lineage>
        <taxon>Bacteria</taxon>
        <taxon>Bacillati</taxon>
        <taxon>Bacillota</taxon>
        <taxon>Bacilli</taxon>
        <taxon>Bacillales</taxon>
        <taxon>Bacillaceae</taxon>
        <taxon>Peribacillus</taxon>
    </lineage>
</organism>